<reference evidence="3" key="1">
    <citation type="journal article" date="2009" name="Environ. Microbiol.">
        <title>The genome of Polaromonas naphthalenivorans strain CJ2, isolated from coal tar-contaminated sediment, reveals physiological and metabolic versatility and evolution through extensive horizontal gene transfer.</title>
        <authorList>
            <person name="Yagi J.M."/>
            <person name="Sims D."/>
            <person name="Brettin T."/>
            <person name="Bruce D."/>
            <person name="Madsen E.L."/>
        </authorList>
    </citation>
    <scope>NUCLEOTIDE SEQUENCE [LARGE SCALE GENOMIC DNA]</scope>
    <source>
        <strain evidence="3">CJ2</strain>
    </source>
</reference>
<dbReference type="AlphaFoldDB" id="A1VS25"/>
<dbReference type="EMBL" id="CP000529">
    <property type="protein sequence ID" value="ABM38453.1"/>
    <property type="molecule type" value="Genomic_DNA"/>
</dbReference>
<keyword evidence="1" id="KW-0732">Signal</keyword>
<dbReference type="STRING" id="365044.Pnap_3155"/>
<evidence type="ECO:0000313" key="3">
    <source>
        <dbReference type="Proteomes" id="UP000000644"/>
    </source>
</evidence>
<dbReference type="RefSeq" id="WP_011802524.1">
    <property type="nucleotide sequence ID" value="NC_008781.1"/>
</dbReference>
<organism evidence="2 3">
    <name type="scientific">Polaromonas naphthalenivorans (strain CJ2)</name>
    <dbReference type="NCBI Taxonomy" id="365044"/>
    <lineage>
        <taxon>Bacteria</taxon>
        <taxon>Pseudomonadati</taxon>
        <taxon>Pseudomonadota</taxon>
        <taxon>Betaproteobacteria</taxon>
        <taxon>Burkholderiales</taxon>
        <taxon>Comamonadaceae</taxon>
        <taxon>Polaromonas</taxon>
    </lineage>
</organism>
<feature type="chain" id="PRO_5002640144" evidence="1">
    <location>
        <begin position="28"/>
        <end position="190"/>
    </location>
</feature>
<keyword evidence="3" id="KW-1185">Reference proteome</keyword>
<feature type="signal peptide" evidence="1">
    <location>
        <begin position="1"/>
        <end position="27"/>
    </location>
</feature>
<name>A1VS25_POLNA</name>
<evidence type="ECO:0000313" key="2">
    <source>
        <dbReference type="EMBL" id="ABM38453.1"/>
    </source>
</evidence>
<accession>A1VS25</accession>
<protein>
    <submittedName>
        <fullName evidence="2">Uncharacterized protein</fullName>
    </submittedName>
</protein>
<gene>
    <name evidence="2" type="ordered locus">Pnap_3155</name>
</gene>
<dbReference type="KEGG" id="pna:Pnap_3155"/>
<evidence type="ECO:0000256" key="1">
    <source>
        <dbReference type="SAM" id="SignalP"/>
    </source>
</evidence>
<dbReference type="eggNOG" id="ENOG5030XW9">
    <property type="taxonomic scope" value="Bacteria"/>
</dbReference>
<sequence>MQFFTLWRCLACALVAGGLTFSGFAGAWELAGTQTIRLHGRDGQIIPVGTVRFEPRGEQVVFTLKMDPTRLKDFFLSMREFKCVEGMGEVMCHVPYPYAHPATVSMTDFAWLEHSLLFFYKQPRDFGAKLWNGVYYQLSRTERGLEGKPQAVDLNQIGVPPENLAVPPFTPAERGDVPAGLRWFDRLTIE</sequence>
<dbReference type="Proteomes" id="UP000000644">
    <property type="component" value="Chromosome"/>
</dbReference>
<proteinExistence type="predicted"/>
<dbReference type="HOGENOM" id="CLU_1432070_0_0_4"/>